<organism evidence="1 2">
    <name type="scientific">Flavivirga spongiicola</name>
    <dbReference type="NCBI Taxonomy" id="421621"/>
    <lineage>
        <taxon>Bacteria</taxon>
        <taxon>Pseudomonadati</taxon>
        <taxon>Bacteroidota</taxon>
        <taxon>Flavobacteriia</taxon>
        <taxon>Flavobacteriales</taxon>
        <taxon>Flavobacteriaceae</taxon>
        <taxon>Flavivirga</taxon>
    </lineage>
</organism>
<evidence type="ECO:0000313" key="2">
    <source>
        <dbReference type="Proteomes" id="UP001337305"/>
    </source>
</evidence>
<reference evidence="1 2" key="1">
    <citation type="submission" date="2022-09" db="EMBL/GenBank/DDBJ databases">
        <title>Genome sequencing of Flavivirga sp. MEBiC05379.</title>
        <authorList>
            <person name="Oh H.-M."/>
            <person name="Kwon K.K."/>
            <person name="Park M.J."/>
            <person name="Yang S.-H."/>
        </authorList>
    </citation>
    <scope>NUCLEOTIDE SEQUENCE [LARGE SCALE GENOMIC DNA]</scope>
    <source>
        <strain evidence="1 2">MEBiC05379</strain>
    </source>
</reference>
<dbReference type="RefSeq" id="WP_303306377.1">
    <property type="nucleotide sequence ID" value="NZ_JAODOP010000004.1"/>
</dbReference>
<evidence type="ECO:0000313" key="1">
    <source>
        <dbReference type="EMBL" id="MEF3834043.1"/>
    </source>
</evidence>
<gene>
    <name evidence="1" type="ORF">N1F79_12965</name>
</gene>
<protein>
    <submittedName>
        <fullName evidence="1">Uncharacterized protein</fullName>
    </submittedName>
</protein>
<dbReference type="EMBL" id="JAODOP010000004">
    <property type="protein sequence ID" value="MEF3834043.1"/>
    <property type="molecule type" value="Genomic_DNA"/>
</dbReference>
<name>A0ABU7XU53_9FLAO</name>
<keyword evidence="2" id="KW-1185">Reference proteome</keyword>
<dbReference type="Proteomes" id="UP001337305">
    <property type="component" value="Unassembled WGS sequence"/>
</dbReference>
<proteinExistence type="predicted"/>
<accession>A0ABU7XU53</accession>
<comment type="caution">
    <text evidence="1">The sequence shown here is derived from an EMBL/GenBank/DDBJ whole genome shotgun (WGS) entry which is preliminary data.</text>
</comment>
<sequence>MDIFLILEQLDGLEKLIHIGPLLNPGLTWTPRTATSSTKYGLRDRVNHIFYKGGLNL</sequence>